<dbReference type="Gene3D" id="3.40.50.1000">
    <property type="entry name" value="HAD superfamily/HAD-like"/>
    <property type="match status" value="1"/>
</dbReference>
<dbReference type="GO" id="GO:0044281">
    <property type="term" value="P:small molecule metabolic process"/>
    <property type="evidence" value="ECO:0007669"/>
    <property type="project" value="UniProtKB-ARBA"/>
</dbReference>
<dbReference type="GO" id="GO:0046872">
    <property type="term" value="F:metal ion binding"/>
    <property type="evidence" value="ECO:0007669"/>
    <property type="project" value="UniProtKB-KW"/>
</dbReference>
<proteinExistence type="predicted"/>
<dbReference type="OrthoDB" id="9794086at2"/>
<evidence type="ECO:0000313" key="6">
    <source>
        <dbReference type="Proteomes" id="UP000275571"/>
    </source>
</evidence>
<dbReference type="EMBL" id="CP028884">
    <property type="protein sequence ID" value="AYE36378.1"/>
    <property type="molecule type" value="Genomic_DNA"/>
</dbReference>
<sequence length="228" mass="26731">MIKAVVFDLDGTLYPEISMNLIMFPEFLRNIRFFLAFKRVRKEIRVLQKGRSDPSSRDKLMSMQIEMLSVYLGYSKSRCEFLLNKIYYGEAFGNKFRRFKPYFGVHDLIYSLKSKGIKLGVMSDFPIATRVSNLLGIKDSFWDILYSSEDTGYLKPNKMAFLRIMDELGIQSNHVLYVGNSYEYDILGAGDVFMRTAFFSRKKLLDNVKCDFIFNNYKDLQEYILLNI</sequence>
<dbReference type="InterPro" id="IPR036412">
    <property type="entry name" value="HAD-like_sf"/>
</dbReference>
<evidence type="ECO:0000313" key="5">
    <source>
        <dbReference type="EMBL" id="AYE36378.1"/>
    </source>
</evidence>
<dbReference type="KEGG" id="btur:DB313_02675"/>
<dbReference type="Pfam" id="PF00702">
    <property type="entry name" value="Hydrolase"/>
    <property type="match status" value="1"/>
</dbReference>
<gene>
    <name evidence="5" type="ORF">DB313_02675</name>
</gene>
<evidence type="ECO:0000256" key="4">
    <source>
        <dbReference type="ARBA" id="ARBA00022842"/>
    </source>
</evidence>
<keyword evidence="6" id="KW-1185">Reference proteome</keyword>
<dbReference type="Gene3D" id="1.10.150.520">
    <property type="match status" value="1"/>
</dbReference>
<dbReference type="PANTHER" id="PTHR46470">
    <property type="entry name" value="N-ACYLNEURAMINATE-9-PHOSPHATASE"/>
    <property type="match status" value="1"/>
</dbReference>
<evidence type="ECO:0000256" key="3">
    <source>
        <dbReference type="ARBA" id="ARBA00022801"/>
    </source>
</evidence>
<dbReference type="InterPro" id="IPR051400">
    <property type="entry name" value="HAD-like_hydrolase"/>
</dbReference>
<accession>A0A386PM24</accession>
<dbReference type="PRINTS" id="PR00413">
    <property type="entry name" value="HADHALOGNASE"/>
</dbReference>
<organism evidence="5 6">
    <name type="scientific">Borrelia turcica IST7</name>
    <dbReference type="NCBI Taxonomy" id="1104446"/>
    <lineage>
        <taxon>Bacteria</taxon>
        <taxon>Pseudomonadati</taxon>
        <taxon>Spirochaetota</taxon>
        <taxon>Spirochaetia</taxon>
        <taxon>Spirochaetales</taxon>
        <taxon>Borreliaceae</taxon>
        <taxon>Borrelia</taxon>
    </lineage>
</organism>
<dbReference type="NCBIfam" id="TIGR01549">
    <property type="entry name" value="HAD-SF-IA-v1"/>
    <property type="match status" value="1"/>
</dbReference>
<dbReference type="SUPFAM" id="SSF56784">
    <property type="entry name" value="HAD-like"/>
    <property type="match status" value="1"/>
</dbReference>
<protein>
    <submittedName>
        <fullName evidence="5">HAD family hydrolase</fullName>
    </submittedName>
</protein>
<dbReference type="RefSeq" id="WP_120104299.1">
    <property type="nucleotide sequence ID" value="NZ_CP028884.1"/>
</dbReference>
<keyword evidence="2" id="KW-0479">Metal-binding</keyword>
<dbReference type="PANTHER" id="PTHR46470:SF2">
    <property type="entry name" value="GLYCERALDEHYDE 3-PHOSPHATE PHOSPHATASE"/>
    <property type="match status" value="1"/>
</dbReference>
<evidence type="ECO:0000256" key="2">
    <source>
        <dbReference type="ARBA" id="ARBA00022723"/>
    </source>
</evidence>
<comment type="cofactor">
    <cofactor evidence="1">
        <name>Mg(2+)</name>
        <dbReference type="ChEBI" id="CHEBI:18420"/>
    </cofactor>
</comment>
<dbReference type="GO" id="GO:0016791">
    <property type="term" value="F:phosphatase activity"/>
    <property type="evidence" value="ECO:0007669"/>
    <property type="project" value="TreeGrafter"/>
</dbReference>
<keyword evidence="3 5" id="KW-0378">Hydrolase</keyword>
<dbReference type="SFLD" id="SFLDS00003">
    <property type="entry name" value="Haloacid_Dehalogenase"/>
    <property type="match status" value="1"/>
</dbReference>
<dbReference type="SFLD" id="SFLDG01129">
    <property type="entry name" value="C1.5:_HAD__Beta-PGM__Phosphata"/>
    <property type="match status" value="1"/>
</dbReference>
<dbReference type="InterPro" id="IPR006439">
    <property type="entry name" value="HAD-SF_hydro_IA"/>
</dbReference>
<name>A0A386PM24_9SPIR</name>
<dbReference type="Proteomes" id="UP000275571">
    <property type="component" value="Chromosome"/>
</dbReference>
<evidence type="ECO:0000256" key="1">
    <source>
        <dbReference type="ARBA" id="ARBA00001946"/>
    </source>
</evidence>
<keyword evidence="4" id="KW-0460">Magnesium</keyword>
<reference evidence="5 6" key="1">
    <citation type="journal article" date="2018" name="Infect. Genet. Evol.">
        <title>Genome-wide analysis of Borrelia turcica and 'Candidatus Borrelia tachyglossi' shows relapsing fever-like genomes with unique genomic links to Lyme disease Borrelia.</title>
        <authorList>
            <person name="Gofton A.W."/>
            <person name="Margos G."/>
            <person name="Fingerle V."/>
            <person name="Hepner S."/>
            <person name="Loh S.M."/>
            <person name="Ryan U."/>
            <person name="Irwin P."/>
            <person name="Oskam C.L."/>
        </authorList>
    </citation>
    <scope>NUCLEOTIDE SEQUENCE [LARGE SCALE GENOMIC DNA]</scope>
    <source>
        <strain evidence="5 6">IST7</strain>
    </source>
</reference>
<dbReference type="AlphaFoldDB" id="A0A386PM24"/>
<dbReference type="InterPro" id="IPR023214">
    <property type="entry name" value="HAD_sf"/>
</dbReference>